<dbReference type="GO" id="GO:0003723">
    <property type="term" value="F:RNA binding"/>
    <property type="evidence" value="ECO:0007669"/>
    <property type="project" value="UniProtKB-UniRule"/>
</dbReference>
<dbReference type="InterPro" id="IPR012677">
    <property type="entry name" value="Nucleotide-bd_a/b_plait_sf"/>
</dbReference>
<keyword evidence="2 3" id="KW-0694">RNA-binding</keyword>
<evidence type="ECO:0000256" key="3">
    <source>
        <dbReference type="PROSITE-ProRule" id="PRU00176"/>
    </source>
</evidence>
<organism evidence="6 7">
    <name type="scientific">Parthenolecanium corni</name>
    <dbReference type="NCBI Taxonomy" id="536013"/>
    <lineage>
        <taxon>Eukaryota</taxon>
        <taxon>Metazoa</taxon>
        <taxon>Ecdysozoa</taxon>
        <taxon>Arthropoda</taxon>
        <taxon>Hexapoda</taxon>
        <taxon>Insecta</taxon>
        <taxon>Pterygota</taxon>
        <taxon>Neoptera</taxon>
        <taxon>Paraneoptera</taxon>
        <taxon>Hemiptera</taxon>
        <taxon>Sternorrhyncha</taxon>
        <taxon>Coccoidea</taxon>
        <taxon>Coccidae</taxon>
        <taxon>Parthenolecanium</taxon>
    </lineage>
</organism>
<feature type="compositionally biased region" description="Low complexity" evidence="4">
    <location>
        <begin position="530"/>
        <end position="539"/>
    </location>
</feature>
<feature type="region of interest" description="Disordered" evidence="4">
    <location>
        <begin position="359"/>
        <end position="390"/>
    </location>
</feature>
<dbReference type="InterPro" id="IPR050666">
    <property type="entry name" value="ESRP"/>
</dbReference>
<dbReference type="SMART" id="SM00360">
    <property type="entry name" value="RRM"/>
    <property type="match status" value="5"/>
</dbReference>
<feature type="region of interest" description="Disordered" evidence="4">
    <location>
        <begin position="998"/>
        <end position="1026"/>
    </location>
</feature>
<feature type="compositionally biased region" description="Basic and acidic residues" evidence="4">
    <location>
        <begin position="540"/>
        <end position="550"/>
    </location>
</feature>
<proteinExistence type="predicted"/>
<feature type="compositionally biased region" description="Basic residues" evidence="4">
    <location>
        <begin position="213"/>
        <end position="237"/>
    </location>
</feature>
<dbReference type="Proteomes" id="UP001367676">
    <property type="component" value="Unassembled WGS sequence"/>
</dbReference>
<dbReference type="Gene3D" id="3.30.70.330">
    <property type="match status" value="5"/>
</dbReference>
<dbReference type="SUPFAM" id="SSF54928">
    <property type="entry name" value="RNA-binding domain, RBD"/>
    <property type="match status" value="3"/>
</dbReference>
<feature type="domain" description="RRM" evidence="5">
    <location>
        <begin position="3"/>
        <end position="76"/>
    </location>
</feature>
<feature type="compositionally biased region" description="Low complexity" evidence="4">
    <location>
        <begin position="415"/>
        <end position="428"/>
    </location>
</feature>
<evidence type="ECO:0000313" key="7">
    <source>
        <dbReference type="Proteomes" id="UP001367676"/>
    </source>
</evidence>
<dbReference type="EMBL" id="JBBCAQ010000018">
    <property type="protein sequence ID" value="KAK7595519.1"/>
    <property type="molecule type" value="Genomic_DNA"/>
</dbReference>
<dbReference type="CDD" id="cd12510">
    <property type="entry name" value="RRM1_RBM12_like"/>
    <property type="match status" value="1"/>
</dbReference>
<keyword evidence="1" id="KW-0677">Repeat</keyword>
<feature type="compositionally biased region" description="Basic and acidic residues" evidence="4">
    <location>
        <begin position="637"/>
        <end position="697"/>
    </location>
</feature>
<dbReference type="PANTHER" id="PTHR13976">
    <property type="entry name" value="HETEROGENEOUS NUCLEAR RIBONUCLEOPROTEIN-RELATED"/>
    <property type="match status" value="1"/>
</dbReference>
<evidence type="ECO:0000313" key="6">
    <source>
        <dbReference type="EMBL" id="KAK7595519.1"/>
    </source>
</evidence>
<gene>
    <name evidence="6" type="ORF">V9T40_013344</name>
</gene>
<accession>A0AAN9TIZ0</accession>
<feature type="compositionally biased region" description="Basic and acidic residues" evidence="4">
    <location>
        <begin position="608"/>
        <end position="630"/>
    </location>
</feature>
<dbReference type="CDD" id="cd12254">
    <property type="entry name" value="RRM_hnRNPH_ESRPs_RBM12_like"/>
    <property type="match status" value="1"/>
</dbReference>
<keyword evidence="7" id="KW-1185">Reference proteome</keyword>
<evidence type="ECO:0000259" key="5">
    <source>
        <dbReference type="PROSITE" id="PS50102"/>
    </source>
</evidence>
<sequence>MSIIIRLQNLPWSANAENIRQFFGNLVIPDGGVHIVGGEHGDAFIAFGSDEDARQAMAKDGGDIKGVKVRLLLSSRVEMQKVIDTARQQALSSQNLLQTLSTAVNPHLQYDPSAPAMPVNIPPNLLSALPGLVNLPGLNSLPMMQNLPSMPGMPAGMPQMPFPMPAATAAPVNTNAKPAPAPSLPTLARTVANVESADKKKENAQQSVSRTQKSSKSRSRSRSSSRSRDRRGHRDKYRNRDSRSNDRKHRRDRSKSRDRDKKSDRSRSRDRYRRRSRSRERRNDDRSRDYRNRSKERRRDSDRGGAKKDAGNSAEPVANAAKTSSRAGNLNNPSNVALAGSKQAANEVKIPGLGDKPVAGGGASATPPLAAAAKSSPSIDAAKGNADPKAAWPASMMSAWSSALPTSERKSAAEPPKSTSSSYSTPAMTSVSATIPQMPPMPTMPGMPGMPGMPMSMMGAPMSSMPSGMPYSMAAAYSMAYAAAPNNMYPRFPLTAQQAAAMYPGFPMSMMAQSNFGQYQPSASSAPAAAAAKSAAQQPEKVDSAARVQEEENGDDEEEVDCFGRVRKKSRRPSYSPEKVSSSYENGDRYDRRDSYKSRGDSYNNKSYHRDSYNHEDNRFHRSGPDDGNYRNRPYRRNFDRHDGSGDDRPRGTFDRRNDSAGGFDRRNDSAGGFERRNDSAGGFDRRNENSTGDRRSYQSRFDGGGGGGGGDDERKGAPFDSRTEHPGSRHSRFEEAARGGDHRRNYGRFEDRGSSEDRPDRAFRPSKFDDRRRNIPFEDLTNEDADSAQLSGFYQTCVEVRNIVADVTEQDIKRFFEPIPLYDSCIKFQFKTHSDGSSSTSVLVKFVNESQRAQALQLSGKFLKGQRTLILECDQQTFEKAEGMKTQLQQPYLKLAFVPKRATPDDIANAFTLPPDEVIIVHQNGRESSEAFLKFADIQPAAEALKHKDKMLICNSRVKLSSVSEAEFSEAKKTAQVSGGGAAPNFDDAAGGNYVTKSAIDENQTGKRSPASGEPAMDVEGGSKVEKKPVASDVANAPALTCIRLNSLPLDVIDKDIVNFLEDVDVHPRRIHMMYTPEGKMSGEAFCEFSDEATVHGALQKDRCLLNNHIVEMTPISLEELMIAVNDVPTYDEMPPFDGVAEPFDPPVEDSSHMYAAGFEGRGGRPFMGRGLPRRPFGAPRGPYAEQRGGRRPPGPMGPLVQPRPDQFGRPGCVVSLENVPYKAHVEDIMDFFADFKISRSDVIRRFNEYNLATGDARVSLENPAEAMRAVQTLDGQKIFDRYITVRYMR</sequence>
<feature type="region of interest" description="Disordered" evidence="4">
    <location>
        <begin position="530"/>
        <end position="771"/>
    </location>
</feature>
<dbReference type="PROSITE" id="PS50102">
    <property type="entry name" value="RRM"/>
    <property type="match status" value="2"/>
</dbReference>
<dbReference type="Pfam" id="PF00076">
    <property type="entry name" value="RRM_1"/>
    <property type="match status" value="1"/>
</dbReference>
<feature type="compositionally biased region" description="Basic and acidic residues" evidence="4">
    <location>
        <begin position="281"/>
        <end position="310"/>
    </location>
</feature>
<comment type="caution">
    <text evidence="6">The sequence shown here is derived from an EMBL/GenBank/DDBJ whole genome shotgun (WGS) entry which is preliminary data.</text>
</comment>
<reference evidence="6 7" key="1">
    <citation type="submission" date="2024-03" db="EMBL/GenBank/DDBJ databases">
        <title>Adaptation during the transition from Ophiocordyceps entomopathogen to insect associate is accompanied by gene loss and intensified selection.</title>
        <authorList>
            <person name="Ward C.M."/>
            <person name="Onetto C.A."/>
            <person name="Borneman A.R."/>
        </authorList>
    </citation>
    <scope>NUCLEOTIDE SEQUENCE [LARGE SCALE GENOMIC DNA]</scope>
    <source>
        <strain evidence="6">AWRI1</strain>
        <tissue evidence="6">Single Adult Female</tissue>
    </source>
</reference>
<feature type="region of interest" description="Disordered" evidence="4">
    <location>
        <begin position="403"/>
        <end position="428"/>
    </location>
</feature>
<evidence type="ECO:0000256" key="2">
    <source>
        <dbReference type="ARBA" id="ARBA00022884"/>
    </source>
</evidence>
<feature type="compositionally biased region" description="Low complexity" evidence="4">
    <location>
        <begin position="364"/>
        <end position="378"/>
    </location>
</feature>
<feature type="compositionally biased region" description="Basic residues" evidence="4">
    <location>
        <begin position="270"/>
        <end position="280"/>
    </location>
</feature>
<feature type="region of interest" description="Disordered" evidence="4">
    <location>
        <begin position="195"/>
        <end position="336"/>
    </location>
</feature>
<feature type="region of interest" description="Disordered" evidence="4">
    <location>
        <begin position="1168"/>
        <end position="1206"/>
    </location>
</feature>
<feature type="compositionally biased region" description="Basic and acidic residues" evidence="4">
    <location>
        <begin position="255"/>
        <end position="269"/>
    </location>
</feature>
<protein>
    <recommendedName>
        <fullName evidence="5">RRM domain-containing protein</fullName>
    </recommendedName>
</protein>
<feature type="compositionally biased region" description="Basic and acidic residues" evidence="4">
    <location>
        <begin position="712"/>
        <end position="771"/>
    </location>
</feature>
<feature type="compositionally biased region" description="Acidic residues" evidence="4">
    <location>
        <begin position="551"/>
        <end position="561"/>
    </location>
</feature>
<feature type="domain" description="RRM" evidence="5">
    <location>
        <begin position="1214"/>
        <end position="1291"/>
    </location>
</feature>
<evidence type="ECO:0000256" key="1">
    <source>
        <dbReference type="ARBA" id="ARBA00022737"/>
    </source>
</evidence>
<dbReference type="InterPro" id="IPR000504">
    <property type="entry name" value="RRM_dom"/>
</dbReference>
<evidence type="ECO:0000256" key="4">
    <source>
        <dbReference type="SAM" id="MobiDB-lite"/>
    </source>
</evidence>
<feature type="compositionally biased region" description="Polar residues" evidence="4">
    <location>
        <begin position="321"/>
        <end position="335"/>
    </location>
</feature>
<feature type="compositionally biased region" description="Basic and acidic residues" evidence="4">
    <location>
        <begin position="586"/>
        <end position="600"/>
    </location>
</feature>
<dbReference type="InterPro" id="IPR035979">
    <property type="entry name" value="RBD_domain_sf"/>
</dbReference>
<name>A0AAN9TIZ0_9HEMI</name>